<dbReference type="InterPro" id="IPR017932">
    <property type="entry name" value="GATase_2_dom"/>
</dbReference>
<evidence type="ECO:0000256" key="6">
    <source>
        <dbReference type="ARBA" id="ARBA00022605"/>
    </source>
</evidence>
<keyword evidence="11" id="KW-0560">Oxidoreductase</keyword>
<dbReference type="Pfam" id="PF01645">
    <property type="entry name" value="Glu_synthase"/>
    <property type="match status" value="1"/>
</dbReference>
<dbReference type="InterPro" id="IPR013785">
    <property type="entry name" value="Aldolase_TIM"/>
</dbReference>
<comment type="similarity">
    <text evidence="5">Belongs to the glutamate synthase family.</text>
</comment>
<organism evidence="20">
    <name type="scientific">Pseudo-nitzschia australis</name>
    <dbReference type="NCBI Taxonomy" id="44445"/>
    <lineage>
        <taxon>Eukaryota</taxon>
        <taxon>Sar</taxon>
        <taxon>Stramenopiles</taxon>
        <taxon>Ochrophyta</taxon>
        <taxon>Bacillariophyta</taxon>
        <taxon>Bacillariophyceae</taxon>
        <taxon>Bacillariophycidae</taxon>
        <taxon>Bacillariales</taxon>
        <taxon>Bacillariaceae</taxon>
        <taxon>Pseudo-nitzschia</taxon>
    </lineage>
</organism>
<evidence type="ECO:0000313" key="20">
    <source>
        <dbReference type="EMBL" id="CAE0711090.1"/>
    </source>
</evidence>
<evidence type="ECO:0000256" key="5">
    <source>
        <dbReference type="ARBA" id="ARBA00009716"/>
    </source>
</evidence>
<keyword evidence="8" id="KW-0288">FMN</keyword>
<dbReference type="Gene3D" id="3.20.20.70">
    <property type="entry name" value="Aldolase class I"/>
    <property type="match status" value="2"/>
</dbReference>
<dbReference type="SUPFAM" id="SSF56235">
    <property type="entry name" value="N-terminal nucleophile aminohydrolases (Ntn hydrolases)"/>
    <property type="match status" value="1"/>
</dbReference>
<dbReference type="PANTHER" id="PTHR11938">
    <property type="entry name" value="FAD NADPH DEHYDROGENASE/OXIDOREDUCTASE"/>
    <property type="match status" value="1"/>
</dbReference>
<dbReference type="CDD" id="cd02808">
    <property type="entry name" value="GltS_FMN"/>
    <property type="match status" value="1"/>
</dbReference>
<dbReference type="SUPFAM" id="SSF69336">
    <property type="entry name" value="Alpha subunit of glutamate synthase, C-terminal domain"/>
    <property type="match status" value="1"/>
</dbReference>
<evidence type="ECO:0000256" key="2">
    <source>
        <dbReference type="ARBA" id="ARBA00001927"/>
    </source>
</evidence>
<comment type="pathway">
    <text evidence="16">Amino-acid biosynthesis; L-glutamate biosynthesis via GLT pathway; L-glutamate from 2-oxoglutarate and L-glutamine (ferredoxin route): step 1/1.</text>
</comment>
<evidence type="ECO:0000313" key="21">
    <source>
        <dbReference type="EMBL" id="CAE0711091.1"/>
    </source>
</evidence>
<keyword evidence="15" id="KW-0003">3Fe-4S</keyword>
<accession>A0A6U9WN06</accession>
<comment type="cofactor">
    <cofactor evidence="2">
        <name>[3Fe-4S] cluster</name>
        <dbReference type="ChEBI" id="CHEBI:21137"/>
    </cofactor>
</comment>
<evidence type="ECO:0000256" key="1">
    <source>
        <dbReference type="ARBA" id="ARBA00001917"/>
    </source>
</evidence>
<gene>
    <name evidence="20" type="ORF">PAUS00366_LOCUS3817</name>
    <name evidence="21" type="ORF">PAUS00366_LOCUS3818</name>
    <name evidence="22" type="ORF">PAUS00366_LOCUS3819</name>
    <name evidence="23" type="ORF">PAUS00366_LOCUS3820</name>
</gene>
<dbReference type="CDD" id="cd00713">
    <property type="entry name" value="GltS"/>
    <property type="match status" value="1"/>
</dbReference>
<dbReference type="Gene3D" id="3.60.20.10">
    <property type="entry name" value="Glutamine Phosphoribosylpyrophosphate, subunit 1, domain 1"/>
    <property type="match status" value="1"/>
</dbReference>
<evidence type="ECO:0000256" key="10">
    <source>
        <dbReference type="ARBA" id="ARBA00022962"/>
    </source>
</evidence>
<feature type="signal peptide" evidence="18">
    <location>
        <begin position="1"/>
        <end position="25"/>
    </location>
</feature>
<evidence type="ECO:0000313" key="22">
    <source>
        <dbReference type="EMBL" id="CAE0711092.1"/>
    </source>
</evidence>
<evidence type="ECO:0000256" key="11">
    <source>
        <dbReference type="ARBA" id="ARBA00023002"/>
    </source>
</evidence>
<dbReference type="InterPro" id="IPR002932">
    <property type="entry name" value="Glu_synthdom"/>
</dbReference>
<evidence type="ECO:0000256" key="16">
    <source>
        <dbReference type="ARBA" id="ARBA00037928"/>
    </source>
</evidence>
<evidence type="ECO:0000256" key="9">
    <source>
        <dbReference type="ARBA" id="ARBA00022723"/>
    </source>
</evidence>
<keyword evidence="12" id="KW-0408">Iron</keyword>
<dbReference type="InterPro" id="IPR006982">
    <property type="entry name" value="Glu_synth_centr_N"/>
</dbReference>
<dbReference type="EMBL" id="HBIX01004829">
    <property type="protein sequence ID" value="CAE0711090.1"/>
    <property type="molecule type" value="Transcribed_RNA"/>
</dbReference>
<reference evidence="20" key="1">
    <citation type="submission" date="2021-01" db="EMBL/GenBank/DDBJ databases">
        <authorList>
            <person name="Corre E."/>
            <person name="Pelletier E."/>
            <person name="Niang G."/>
            <person name="Scheremetjew M."/>
            <person name="Finn R."/>
            <person name="Kale V."/>
            <person name="Holt S."/>
            <person name="Cochrane G."/>
            <person name="Meng A."/>
            <person name="Brown T."/>
            <person name="Cohen L."/>
        </authorList>
    </citation>
    <scope>NUCLEOTIDE SEQUENCE</scope>
    <source>
        <strain evidence="20">10249 10 AB</strain>
    </source>
</reference>
<dbReference type="SUPFAM" id="SSF51395">
    <property type="entry name" value="FMN-linked oxidoreductases"/>
    <property type="match status" value="1"/>
</dbReference>
<protein>
    <recommendedName>
        <fullName evidence="17">glutamate synthase (ferredoxin)</fullName>
        <ecNumber evidence="17">1.4.7.1</ecNumber>
    </recommendedName>
</protein>
<dbReference type="GO" id="GO:0046872">
    <property type="term" value="F:metal ion binding"/>
    <property type="evidence" value="ECO:0007669"/>
    <property type="project" value="UniProtKB-KW"/>
</dbReference>
<keyword evidence="10" id="KW-0315">Glutamine amidotransferase</keyword>
<evidence type="ECO:0000256" key="17">
    <source>
        <dbReference type="ARBA" id="ARBA00039085"/>
    </source>
</evidence>
<evidence type="ECO:0000313" key="23">
    <source>
        <dbReference type="EMBL" id="CAE0711093.1"/>
    </source>
</evidence>
<dbReference type="GO" id="GO:0016041">
    <property type="term" value="F:glutamate synthase (ferredoxin) activity"/>
    <property type="evidence" value="ECO:0007669"/>
    <property type="project" value="UniProtKB-EC"/>
</dbReference>
<evidence type="ECO:0000256" key="18">
    <source>
        <dbReference type="SAM" id="SignalP"/>
    </source>
</evidence>
<evidence type="ECO:0000256" key="14">
    <source>
        <dbReference type="ARBA" id="ARBA00023164"/>
    </source>
</evidence>
<evidence type="ECO:0000256" key="12">
    <source>
        <dbReference type="ARBA" id="ARBA00023004"/>
    </source>
</evidence>
<dbReference type="UniPathway" id="UPA00045"/>
<dbReference type="InterPro" id="IPR029055">
    <property type="entry name" value="Ntn_hydrolases_N"/>
</dbReference>
<keyword evidence="13" id="KW-0411">Iron-sulfur</keyword>
<dbReference type="PROSITE" id="PS51278">
    <property type="entry name" value="GATASE_TYPE_2"/>
    <property type="match status" value="1"/>
</dbReference>
<keyword evidence="7" id="KW-0285">Flavoprotein</keyword>
<dbReference type="EMBL" id="HBIX01004830">
    <property type="protein sequence ID" value="CAE0711091.1"/>
    <property type="molecule type" value="Transcribed_RNA"/>
</dbReference>
<keyword evidence="18" id="KW-0732">Signal</keyword>
<dbReference type="GO" id="GO:0006537">
    <property type="term" value="P:glutamate biosynthetic process"/>
    <property type="evidence" value="ECO:0007669"/>
    <property type="project" value="UniProtKB-KW"/>
</dbReference>
<dbReference type="EMBL" id="HBIX01004832">
    <property type="protein sequence ID" value="CAE0711093.1"/>
    <property type="molecule type" value="Transcribed_RNA"/>
</dbReference>
<feature type="chain" id="PRO_5035677339" description="glutamate synthase (ferredoxin)" evidence="18">
    <location>
        <begin position="26"/>
        <end position="1683"/>
    </location>
</feature>
<dbReference type="GO" id="GO:0051538">
    <property type="term" value="F:3 iron, 4 sulfur cluster binding"/>
    <property type="evidence" value="ECO:0007669"/>
    <property type="project" value="UniProtKB-KW"/>
</dbReference>
<sequence>MHFLSSGKQNVLLLWLSTAVVPTAAFLPSQKSVAQKPVTFGDRSQTWSRLNMAFDSAQDSNMYDGPMALTKERDACGVGFVANTNEEFGTHKVVQQGLSALTCMEHRGGCGGDAVSGDGAGIMTEIPWKLLDGFTSDSCSKPGVGQIFLPRDESRRNDVKAVIEKVCKDNELGWLGWREVPTDPSVLGPLALASMPSVWQFIVDAPEQLRERLGDGDEEARDGFERTLYLVRRRITVELKKAGLQWEDDDGVVYIPSFSSRTIVYKGMVQSAVLSQFYLDLQNSDYTSRFCIYHRRFSTNTTPKWPLAQPMRTVGHNGEINTLLGNVNWVKAREKSKSIELGDMVDCDSSDNIVMMCNTQDVPSVLEPVVSLDRSDSANLDGVFELMCKSRHTAPCALMAMVPTAYMENPDLKNNPEITDFYKFHGGLLEAWDGPALLVYSDGKSIGASLDRNGLRPARYSLTKDGSVFMMSETGVIPDLDEADIIDKGRLGPGQMINVDLMSGEFKDNIAIKSEIAKRHPYGEWIEKQRKDVEKTEAFDERMFDDETTTFAQATFGWGLEDIGMQIQDMAGAAKETTYSMGDDAPIAALSERPHTLYNYFKQRFAQVTNPPIDPLREGVVMSLGMTLGKKESIYKVTEGGARLIHLQSPVLNGAEMEKISDLAEDDKGGFKQKSLSTRYAVSDGPSGINAALDALCNEAVAQVKAGVEVLILSDKATGQADLEETTYISPLLSVGAVHHRLIDEGLRMDTGLIVETGGAWSTHHFACLVGYGANAVHPYLALETVKQWHGKERTQKMMASGKLKESTLAEAQENYRIAVENGLLKILSKIGISLLTSYAGAQIFEAIGLGDEVIARSFKGTTSRIGGLGLEDIASETIMMRPESVGKKLINYGYYKPIPRLGEYHANSADLAKLLHNAIGLDKTVSNARGRDQLPNDGVKPKSVANYEIFRKSLEEAPLANIRDLLDFDSDRESIPIEEVEPASEIMQRFCTGAMSLGALSREAHETLAIAVNRIGGKSNSGEGGEDIIRGKPIMDVDEKGRSESFPHLAGLKKGDSANSFVHQVASGRFGVTPEFLVTAKQLEIKMAQGAKPGEGGQLPGPKVSEYIAGLRASKEGVTLISPPPHHDIYSIEDLAQLIHDLHAVNEYAGVSVKLVSSIGIGTVACGVAKADADVIQISSGDGGTGASPLSSIKHAGGPWELGLAEAHSALYENNLRDRVVLRVDGGIRTGRDVVIASLLGAEQVGFGTIAMIAEGCVMARVCHLNTCPVGVTSQKEQLRKKFPGTPEHVVNFFEFVAEETRELMAHLGYRKVDEIIGRADLLKTSEDQNGRVAKTKSINVDKFFSGVPDTTNDRSFLKATIEGGAKVQKEEIVHINGFSSELDRELVSKPEIEKVIKDNSGEVAVTVPIINTDRSSGAMLAGNIARAHGNNGFKGQINVQFEGSAGQSFGAFTLPGLSLKLVGEGNDYVGKGMHGGEIIVVPSPEAGFVAADSSIIGNACLYGATGGDFHANGRTGERFCVRNSGAFAVAEGAGDHCCEYMTGGVVVMLGSVGRNVGAGMTGGIGYFYDTDGSFDDKVNHEIVKVQRLSTSEGEAQLKHMIERHFELTGSERADEILGNWEEEKGKFWQVYPPSESKTAVVSSAEDATSALRVSASAPDGDMCFLPVGAEMSAEQTQRCAD</sequence>
<dbReference type="PANTHER" id="PTHR11938:SF133">
    <property type="entry name" value="GLUTAMATE SYNTHASE (NADH)"/>
    <property type="match status" value="1"/>
</dbReference>
<dbReference type="Pfam" id="PF04898">
    <property type="entry name" value="Glu_syn_central"/>
    <property type="match status" value="1"/>
</dbReference>
<evidence type="ECO:0000256" key="15">
    <source>
        <dbReference type="ARBA" id="ARBA00023291"/>
    </source>
</evidence>
<dbReference type="GO" id="GO:0019676">
    <property type="term" value="P:ammonia assimilation cycle"/>
    <property type="evidence" value="ECO:0007669"/>
    <property type="project" value="TreeGrafter"/>
</dbReference>
<feature type="domain" description="Glutamine amidotransferase type-2" evidence="19">
    <location>
        <begin position="76"/>
        <end position="502"/>
    </location>
</feature>
<dbReference type="NCBIfam" id="NF008730">
    <property type="entry name" value="PRK11750.1"/>
    <property type="match status" value="1"/>
</dbReference>
<dbReference type="CDD" id="cd00982">
    <property type="entry name" value="gltB_C"/>
    <property type="match status" value="1"/>
</dbReference>
<evidence type="ECO:0000259" key="19">
    <source>
        <dbReference type="PROSITE" id="PS51278"/>
    </source>
</evidence>
<comment type="pathway">
    <text evidence="3">Energy metabolism; nitrogen metabolism.</text>
</comment>
<evidence type="ECO:0000256" key="3">
    <source>
        <dbReference type="ARBA" id="ARBA00004802"/>
    </source>
</evidence>
<keyword evidence="9" id="KW-0479">Metal-binding</keyword>
<dbReference type="InterPro" id="IPR036485">
    <property type="entry name" value="Glu_synth_asu_C_sf"/>
</dbReference>
<comment type="pathway">
    <text evidence="4">Nitrogen metabolism.</text>
</comment>
<dbReference type="EC" id="1.4.7.1" evidence="17"/>
<name>A0A6U9WN06_9STRA</name>
<proteinExistence type="inferred from homology"/>
<evidence type="ECO:0000256" key="4">
    <source>
        <dbReference type="ARBA" id="ARBA00004909"/>
    </source>
</evidence>
<evidence type="ECO:0000256" key="8">
    <source>
        <dbReference type="ARBA" id="ARBA00022643"/>
    </source>
</evidence>
<evidence type="ECO:0000256" key="7">
    <source>
        <dbReference type="ARBA" id="ARBA00022630"/>
    </source>
</evidence>
<dbReference type="Pfam" id="PF00310">
    <property type="entry name" value="GATase_2"/>
    <property type="match status" value="1"/>
</dbReference>
<dbReference type="FunFam" id="3.20.20.70:FF:000084">
    <property type="entry name" value="Ferredoxin-dependent glutamate synthase, chloroplastic"/>
    <property type="match status" value="1"/>
</dbReference>
<evidence type="ECO:0000256" key="13">
    <source>
        <dbReference type="ARBA" id="ARBA00023014"/>
    </source>
</evidence>
<dbReference type="Pfam" id="PF01493">
    <property type="entry name" value="GXGXG"/>
    <property type="match status" value="1"/>
</dbReference>
<dbReference type="EMBL" id="HBIX01004831">
    <property type="protein sequence ID" value="CAE0711092.1"/>
    <property type="molecule type" value="Transcribed_RNA"/>
</dbReference>
<dbReference type="InterPro" id="IPR050711">
    <property type="entry name" value="ET-N_metabolism_enzyme"/>
</dbReference>
<dbReference type="Gene3D" id="2.160.20.60">
    <property type="entry name" value="Glutamate synthase, alpha subunit, C-terminal domain"/>
    <property type="match status" value="1"/>
</dbReference>
<keyword evidence="6" id="KW-0028">Amino-acid biosynthesis</keyword>
<dbReference type="InterPro" id="IPR002489">
    <property type="entry name" value="Glu_synth_asu_C"/>
</dbReference>
<comment type="cofactor">
    <cofactor evidence="1">
        <name>FMN</name>
        <dbReference type="ChEBI" id="CHEBI:58210"/>
    </cofactor>
</comment>
<keyword evidence="14" id="KW-0314">Glutamate biosynthesis</keyword>